<evidence type="ECO:0000313" key="3">
    <source>
        <dbReference type="Proteomes" id="UP001516400"/>
    </source>
</evidence>
<sequence>MIGTNEYSAANGKGNCEEVESGGERVENENQMINVENTEKNCGDDDDKNVDETVKKLKNVERNRKSNSNTWEIMKNKTLRMERKEYVSSMLNDKGI</sequence>
<keyword evidence="3" id="KW-1185">Reference proteome</keyword>
<evidence type="ECO:0000313" key="2">
    <source>
        <dbReference type="EMBL" id="KAL3277471.1"/>
    </source>
</evidence>
<organism evidence="2 3">
    <name type="scientific">Cryptolaemus montrouzieri</name>
    <dbReference type="NCBI Taxonomy" id="559131"/>
    <lineage>
        <taxon>Eukaryota</taxon>
        <taxon>Metazoa</taxon>
        <taxon>Ecdysozoa</taxon>
        <taxon>Arthropoda</taxon>
        <taxon>Hexapoda</taxon>
        <taxon>Insecta</taxon>
        <taxon>Pterygota</taxon>
        <taxon>Neoptera</taxon>
        <taxon>Endopterygota</taxon>
        <taxon>Coleoptera</taxon>
        <taxon>Polyphaga</taxon>
        <taxon>Cucujiformia</taxon>
        <taxon>Coccinelloidea</taxon>
        <taxon>Coccinellidae</taxon>
        <taxon>Scymninae</taxon>
        <taxon>Scymnini</taxon>
        <taxon>Cryptolaemus</taxon>
    </lineage>
</organism>
<feature type="region of interest" description="Disordered" evidence="1">
    <location>
        <begin position="1"/>
        <end position="30"/>
    </location>
</feature>
<dbReference type="Proteomes" id="UP001516400">
    <property type="component" value="Unassembled WGS sequence"/>
</dbReference>
<protein>
    <submittedName>
        <fullName evidence="2">Uncharacterized protein</fullName>
    </submittedName>
</protein>
<proteinExistence type="predicted"/>
<comment type="caution">
    <text evidence="2">The sequence shown here is derived from an EMBL/GenBank/DDBJ whole genome shotgun (WGS) entry which is preliminary data.</text>
</comment>
<name>A0ABD2NFG0_9CUCU</name>
<dbReference type="EMBL" id="JABFTP020000103">
    <property type="protein sequence ID" value="KAL3277471.1"/>
    <property type="molecule type" value="Genomic_DNA"/>
</dbReference>
<dbReference type="AlphaFoldDB" id="A0ABD2NFG0"/>
<accession>A0ABD2NFG0</accession>
<reference evidence="2 3" key="1">
    <citation type="journal article" date="2021" name="BMC Biol.">
        <title>Horizontally acquired antibacterial genes associated with adaptive radiation of ladybird beetles.</title>
        <authorList>
            <person name="Li H.S."/>
            <person name="Tang X.F."/>
            <person name="Huang Y.H."/>
            <person name="Xu Z.Y."/>
            <person name="Chen M.L."/>
            <person name="Du X.Y."/>
            <person name="Qiu B.Y."/>
            <person name="Chen P.T."/>
            <person name="Zhang W."/>
            <person name="Slipinski A."/>
            <person name="Escalona H.E."/>
            <person name="Waterhouse R.M."/>
            <person name="Zwick A."/>
            <person name="Pang H."/>
        </authorList>
    </citation>
    <scope>NUCLEOTIDE SEQUENCE [LARGE SCALE GENOMIC DNA]</scope>
    <source>
        <strain evidence="2">SYSU2018</strain>
    </source>
</reference>
<evidence type="ECO:0000256" key="1">
    <source>
        <dbReference type="SAM" id="MobiDB-lite"/>
    </source>
</evidence>
<gene>
    <name evidence="2" type="ORF">HHI36_012817</name>
</gene>